<sequence length="168" mass="18739">MTTKTELSRRALLTAGVAGVALSVFGRWTPATASEGSFEITLSEAEWRDRLTPEQFAILREEDTERPFTSALNYEKRKGMFHCAGCDLPVYSSETKFDSGTGWPSFWEAEDNAVRTKEDRSLFSVRTEVHCRRCGGHFGHIFDDGPPPTGKRHCINGFALTFKPAGND</sequence>
<comment type="catalytic activity">
    <reaction evidence="3">
        <text>L-methionyl-[protein] + [thioredoxin]-disulfide + H2O = L-methionyl-(R)-S-oxide-[protein] + [thioredoxin]-dithiol</text>
        <dbReference type="Rhea" id="RHEA:24164"/>
        <dbReference type="Rhea" id="RHEA-COMP:10698"/>
        <dbReference type="Rhea" id="RHEA-COMP:10700"/>
        <dbReference type="Rhea" id="RHEA-COMP:12313"/>
        <dbReference type="Rhea" id="RHEA-COMP:12314"/>
        <dbReference type="ChEBI" id="CHEBI:15377"/>
        <dbReference type="ChEBI" id="CHEBI:16044"/>
        <dbReference type="ChEBI" id="CHEBI:29950"/>
        <dbReference type="ChEBI" id="CHEBI:45764"/>
        <dbReference type="ChEBI" id="CHEBI:50058"/>
        <dbReference type="EC" id="1.8.4.12"/>
    </reaction>
</comment>
<comment type="caution">
    <text evidence="5">The sequence shown here is derived from an EMBL/GenBank/DDBJ whole genome shotgun (WGS) entry which is preliminary data.</text>
</comment>
<dbReference type="NCBIfam" id="TIGR00357">
    <property type="entry name" value="peptide-methionine (R)-S-oxide reductase MsrB"/>
    <property type="match status" value="1"/>
</dbReference>
<evidence type="ECO:0000259" key="4">
    <source>
        <dbReference type="PROSITE" id="PS51790"/>
    </source>
</evidence>
<evidence type="ECO:0000256" key="3">
    <source>
        <dbReference type="ARBA" id="ARBA00048488"/>
    </source>
</evidence>
<dbReference type="Pfam" id="PF01641">
    <property type="entry name" value="SelR"/>
    <property type="match status" value="1"/>
</dbReference>
<dbReference type="SUPFAM" id="SSF51316">
    <property type="entry name" value="Mss4-like"/>
    <property type="match status" value="1"/>
</dbReference>
<evidence type="ECO:0000256" key="1">
    <source>
        <dbReference type="ARBA" id="ARBA00012499"/>
    </source>
</evidence>
<name>A0ABT1CSX5_9HYPH</name>
<proteinExistence type="predicted"/>
<evidence type="ECO:0000313" key="6">
    <source>
        <dbReference type="Proteomes" id="UP001320715"/>
    </source>
</evidence>
<evidence type="ECO:0000313" key="5">
    <source>
        <dbReference type="EMBL" id="MCO6409258.1"/>
    </source>
</evidence>
<protein>
    <recommendedName>
        <fullName evidence="1">peptide-methionine (R)-S-oxide reductase</fullName>
        <ecNumber evidence="1">1.8.4.12</ecNumber>
    </recommendedName>
</protein>
<gene>
    <name evidence="5" type="primary">msrB</name>
    <name evidence="5" type="ORF">GTW23_13820</name>
</gene>
<keyword evidence="6" id="KW-1185">Reference proteome</keyword>
<evidence type="ECO:0000256" key="2">
    <source>
        <dbReference type="ARBA" id="ARBA00023002"/>
    </source>
</evidence>
<dbReference type="GO" id="GO:0033743">
    <property type="term" value="F:peptide-methionine (R)-S-oxide reductase activity"/>
    <property type="evidence" value="ECO:0007669"/>
    <property type="project" value="UniProtKB-EC"/>
</dbReference>
<dbReference type="InterPro" id="IPR002579">
    <property type="entry name" value="Met_Sox_Rdtase_MsrB_dom"/>
</dbReference>
<accession>A0ABT1CSX5</accession>
<dbReference type="InterPro" id="IPR028427">
    <property type="entry name" value="Met_Sox_Rdtase_MsrB"/>
</dbReference>
<dbReference type="EMBL" id="JAAAML010000002">
    <property type="protein sequence ID" value="MCO6409258.1"/>
    <property type="molecule type" value="Genomic_DNA"/>
</dbReference>
<dbReference type="RefSeq" id="WP_252916177.1">
    <property type="nucleotide sequence ID" value="NZ_JAAAML010000002.1"/>
</dbReference>
<dbReference type="Proteomes" id="UP001320715">
    <property type="component" value="Unassembled WGS sequence"/>
</dbReference>
<keyword evidence="2 5" id="KW-0560">Oxidoreductase</keyword>
<dbReference type="InterPro" id="IPR006311">
    <property type="entry name" value="TAT_signal"/>
</dbReference>
<feature type="domain" description="MsrB" evidence="4">
    <location>
        <begin position="44"/>
        <end position="165"/>
    </location>
</feature>
<dbReference type="PANTHER" id="PTHR10173:SF57">
    <property type="entry name" value="PEPTIDE-METHIONINE (R)-S-OXIDE REDUCTASE"/>
    <property type="match status" value="1"/>
</dbReference>
<dbReference type="Gene3D" id="2.170.150.20">
    <property type="entry name" value="Peptide methionine sulfoxide reductase"/>
    <property type="match status" value="1"/>
</dbReference>
<organism evidence="5 6">
    <name type="scientific">Hoeflea alexandrii</name>
    <dbReference type="NCBI Taxonomy" id="288436"/>
    <lineage>
        <taxon>Bacteria</taxon>
        <taxon>Pseudomonadati</taxon>
        <taxon>Pseudomonadota</taxon>
        <taxon>Alphaproteobacteria</taxon>
        <taxon>Hyphomicrobiales</taxon>
        <taxon>Rhizobiaceae</taxon>
        <taxon>Hoeflea</taxon>
    </lineage>
</organism>
<dbReference type="InterPro" id="IPR011057">
    <property type="entry name" value="Mss4-like_sf"/>
</dbReference>
<dbReference type="PROSITE" id="PS51790">
    <property type="entry name" value="MSRB"/>
    <property type="match status" value="1"/>
</dbReference>
<dbReference type="EC" id="1.8.4.12" evidence="1"/>
<dbReference type="PANTHER" id="PTHR10173">
    <property type="entry name" value="METHIONINE SULFOXIDE REDUCTASE"/>
    <property type="match status" value="1"/>
</dbReference>
<reference evidence="5 6" key="1">
    <citation type="submission" date="2020-01" db="EMBL/GenBank/DDBJ databases">
        <title>Genomes of bacteria type strains.</title>
        <authorList>
            <person name="Chen J."/>
            <person name="Zhu S."/>
            <person name="Yang J."/>
        </authorList>
    </citation>
    <scope>NUCLEOTIDE SEQUENCE [LARGE SCALE GENOMIC DNA]</scope>
    <source>
        <strain evidence="5 6">DSM 16655</strain>
    </source>
</reference>
<dbReference type="PROSITE" id="PS51318">
    <property type="entry name" value="TAT"/>
    <property type="match status" value="1"/>
</dbReference>